<keyword evidence="3" id="KW-1185">Reference proteome</keyword>
<evidence type="ECO:0000259" key="1">
    <source>
        <dbReference type="Pfam" id="PF08501"/>
    </source>
</evidence>
<comment type="caution">
    <text evidence="2">The sequence shown here is derived from an EMBL/GenBank/DDBJ whole genome shotgun (WGS) entry which is preliminary data.</text>
</comment>
<dbReference type="Gene3D" id="3.40.50.720">
    <property type="entry name" value="NAD(P)-binding Rossmann-like Domain"/>
    <property type="match status" value="1"/>
</dbReference>
<dbReference type="InterPro" id="IPR046346">
    <property type="entry name" value="Aminoacid_DH-like_N_sf"/>
</dbReference>
<dbReference type="Gene3D" id="3.40.50.10860">
    <property type="entry name" value="Leucine Dehydrogenase, chain A, domain 1"/>
    <property type="match status" value="1"/>
</dbReference>
<dbReference type="InParanoid" id="A0A507BJS1"/>
<dbReference type="STRING" id="1093900.A0A507BJS1"/>
<accession>A0A507BJS1</accession>
<dbReference type="GO" id="GO:0019632">
    <property type="term" value="P:shikimate metabolic process"/>
    <property type="evidence" value="ECO:0007669"/>
    <property type="project" value="TreeGrafter"/>
</dbReference>
<dbReference type="GO" id="GO:0009423">
    <property type="term" value="P:chorismate biosynthetic process"/>
    <property type="evidence" value="ECO:0007669"/>
    <property type="project" value="TreeGrafter"/>
</dbReference>
<dbReference type="AlphaFoldDB" id="A0A507BJS1"/>
<evidence type="ECO:0000313" key="2">
    <source>
        <dbReference type="EMBL" id="TPX19114.1"/>
    </source>
</evidence>
<evidence type="ECO:0000313" key="3">
    <source>
        <dbReference type="Proteomes" id="UP000319257"/>
    </source>
</evidence>
<organism evidence="2 3">
    <name type="scientific">Thyridium curvatum</name>
    <dbReference type="NCBI Taxonomy" id="1093900"/>
    <lineage>
        <taxon>Eukaryota</taxon>
        <taxon>Fungi</taxon>
        <taxon>Dikarya</taxon>
        <taxon>Ascomycota</taxon>
        <taxon>Pezizomycotina</taxon>
        <taxon>Sordariomycetes</taxon>
        <taxon>Sordariomycetidae</taxon>
        <taxon>Thyridiales</taxon>
        <taxon>Thyridiaceae</taxon>
        <taxon>Thyridium</taxon>
    </lineage>
</organism>
<dbReference type="PANTHER" id="PTHR21089:SF1">
    <property type="entry name" value="BIFUNCTIONAL 3-DEHYDROQUINATE DEHYDRATASE_SHIKIMATE DEHYDROGENASE, CHLOROPLASTIC"/>
    <property type="match status" value="1"/>
</dbReference>
<feature type="domain" description="Shikimate dehydrogenase substrate binding N-terminal" evidence="1">
    <location>
        <begin position="28"/>
        <end position="109"/>
    </location>
</feature>
<dbReference type="InterPro" id="IPR013708">
    <property type="entry name" value="Shikimate_DH-bd_N"/>
</dbReference>
<gene>
    <name evidence="2" type="ORF">E0L32_011187</name>
</gene>
<protein>
    <recommendedName>
        <fullName evidence="1">Shikimate dehydrogenase substrate binding N-terminal domain-containing protein</fullName>
    </recommendedName>
</protein>
<dbReference type="Proteomes" id="UP000319257">
    <property type="component" value="Unassembled WGS sequence"/>
</dbReference>
<name>A0A507BJS1_9PEZI</name>
<dbReference type="GO" id="GO:0004764">
    <property type="term" value="F:shikimate 3-dehydrogenase (NADP+) activity"/>
    <property type="evidence" value="ECO:0007669"/>
    <property type="project" value="InterPro"/>
</dbReference>
<dbReference type="GeneID" id="41978634"/>
<dbReference type="InterPro" id="IPR036291">
    <property type="entry name" value="NAD(P)-bd_dom_sf"/>
</dbReference>
<proteinExistence type="predicted"/>
<dbReference type="SUPFAM" id="SSF51735">
    <property type="entry name" value="NAD(P)-binding Rossmann-fold domains"/>
    <property type="match status" value="1"/>
</dbReference>
<dbReference type="RefSeq" id="XP_031000825.1">
    <property type="nucleotide sequence ID" value="XM_031133889.1"/>
</dbReference>
<dbReference type="PANTHER" id="PTHR21089">
    <property type="entry name" value="SHIKIMATE DEHYDROGENASE"/>
    <property type="match status" value="1"/>
</dbReference>
<dbReference type="SUPFAM" id="SSF53223">
    <property type="entry name" value="Aminoacid dehydrogenase-like, N-terminal domain"/>
    <property type="match status" value="1"/>
</dbReference>
<dbReference type="EMBL" id="SKBQ01000100">
    <property type="protein sequence ID" value="TPX19114.1"/>
    <property type="molecule type" value="Genomic_DNA"/>
</dbReference>
<reference evidence="2 3" key="1">
    <citation type="submission" date="2019-06" db="EMBL/GenBank/DDBJ databases">
        <title>Draft genome sequence of the filamentous fungus Phialemoniopsis curvata isolated from diesel fuel.</title>
        <authorList>
            <person name="Varaljay V.A."/>
            <person name="Lyon W.J."/>
            <person name="Crouch A.L."/>
            <person name="Drake C.E."/>
            <person name="Hollomon J.M."/>
            <person name="Nadeau L.J."/>
            <person name="Nunn H.S."/>
            <person name="Stevenson B.S."/>
            <person name="Bojanowski C.L."/>
            <person name="Crookes-Goodson W.J."/>
        </authorList>
    </citation>
    <scope>NUCLEOTIDE SEQUENCE [LARGE SCALE GENOMIC DNA]</scope>
    <source>
        <strain evidence="2 3">D216</strain>
    </source>
</reference>
<dbReference type="CDD" id="cd01065">
    <property type="entry name" value="NAD_bind_Shikimate_DH"/>
    <property type="match status" value="1"/>
</dbReference>
<dbReference type="OrthoDB" id="204377at2759"/>
<dbReference type="InterPro" id="IPR022893">
    <property type="entry name" value="Shikimate_DH_fam"/>
</dbReference>
<dbReference type="Pfam" id="PF08501">
    <property type="entry name" value="Shikimate_dh_N"/>
    <property type="match status" value="1"/>
</dbReference>
<sequence length="321" mass="35348">MSAAMSITETTSIIPAKEIEQLDKHGYLFGQKLAASMSPMLHQTIYGALSLRWEQLRLDSTDMPLFLEAIKHPDFYAGASVTMPHKVAIIPHLDEVTDECREVGACNTIFVRESSDGRRIFCGANTDTVGVRDAFLKNVPSPEALRGRPGMVIGGGGAARSAVYALRKWLGVTDIYIINREKSEVDAVIAECANRGYGQGLIHVESVEQAEALEGPGASVACVPDFPPRTEAEKLARSILEAMLRKEKKGVLLEMCYNPTPYTEIWALAQNEGWEVILGTEALIWQGLEQDKYWTGLDTSQLPTELVREAVAKELARKSRL</sequence>